<protein>
    <submittedName>
        <fullName evidence="1">Uncharacterized protein</fullName>
    </submittedName>
</protein>
<reference evidence="2 4" key="2">
    <citation type="journal article" date="2017" name="Infect. Genet. Evol.">
        <title>The new phylogeny of the genus Mycobacterium: The old and the news.</title>
        <authorList>
            <person name="Tortoli E."/>
            <person name="Fedrizzi T."/>
            <person name="Meehan C.J."/>
            <person name="Trovato A."/>
            <person name="Grottola A."/>
            <person name="Giacobazzi E."/>
            <person name="Serpini G.F."/>
            <person name="Tagliazucchi S."/>
            <person name="Fabio A."/>
            <person name="Bettua C."/>
            <person name="Bertorelli R."/>
            <person name="Frascaro F."/>
            <person name="De Sanctis V."/>
            <person name="Pecorari M."/>
            <person name="Jousson O."/>
            <person name="Segata N."/>
            <person name="Cirillo D.M."/>
        </authorList>
    </citation>
    <scope>NUCLEOTIDE SEQUENCE [LARGE SCALE GENOMIC DNA]</scope>
    <source>
        <strain evidence="2 4">NCTC 12882</strain>
    </source>
</reference>
<dbReference type="STRING" id="28045.AWB95_21150"/>
<organism evidence="1 3">
    <name type="scientific">Mycobacterium celatum</name>
    <dbReference type="NCBI Taxonomy" id="28045"/>
    <lineage>
        <taxon>Bacteria</taxon>
        <taxon>Bacillati</taxon>
        <taxon>Actinomycetota</taxon>
        <taxon>Actinomycetes</taxon>
        <taxon>Mycobacteriales</taxon>
        <taxon>Mycobacteriaceae</taxon>
        <taxon>Mycobacterium</taxon>
    </lineage>
</organism>
<evidence type="ECO:0000313" key="1">
    <source>
        <dbReference type="EMBL" id="ORV07921.1"/>
    </source>
</evidence>
<gene>
    <name evidence="1" type="ORF">AWB95_21150</name>
    <name evidence="2" type="ORF">CQY23_20175</name>
</gene>
<reference evidence="1 3" key="1">
    <citation type="submission" date="2016-01" db="EMBL/GenBank/DDBJ databases">
        <title>The new phylogeny of the genus Mycobacterium.</title>
        <authorList>
            <person name="Tarcisio F."/>
            <person name="Conor M."/>
            <person name="Antonella G."/>
            <person name="Elisabetta G."/>
            <person name="Giulia F.S."/>
            <person name="Sara T."/>
            <person name="Anna F."/>
            <person name="Clotilde B."/>
            <person name="Roberto B."/>
            <person name="Veronica D.S."/>
            <person name="Fabio R."/>
            <person name="Monica P."/>
            <person name="Olivier J."/>
            <person name="Enrico T."/>
            <person name="Nicola S."/>
        </authorList>
    </citation>
    <scope>NUCLEOTIDE SEQUENCE [LARGE SCALE GENOMIC DNA]</scope>
    <source>
        <strain evidence="1 3">DSM 44243</strain>
    </source>
</reference>
<keyword evidence="3" id="KW-1185">Reference proteome</keyword>
<dbReference type="EMBL" id="LQOM01000048">
    <property type="protein sequence ID" value="ORV07921.1"/>
    <property type="molecule type" value="Genomic_DNA"/>
</dbReference>
<dbReference type="AlphaFoldDB" id="A0A1X1RK39"/>
<evidence type="ECO:0000313" key="4">
    <source>
        <dbReference type="Proteomes" id="UP000230971"/>
    </source>
</evidence>
<name>A0A1X1RK39_MYCCE</name>
<proteinExistence type="predicted"/>
<evidence type="ECO:0000313" key="3">
    <source>
        <dbReference type="Proteomes" id="UP000193907"/>
    </source>
</evidence>
<comment type="caution">
    <text evidence="1">The sequence shown here is derived from an EMBL/GenBank/DDBJ whole genome shotgun (WGS) entry which is preliminary data.</text>
</comment>
<evidence type="ECO:0000313" key="2">
    <source>
        <dbReference type="EMBL" id="PIB75324.1"/>
    </source>
</evidence>
<dbReference type="Proteomes" id="UP000230971">
    <property type="component" value="Unassembled WGS sequence"/>
</dbReference>
<sequence>MEGAMSDSKVKFTVTVHDVDLATWAKVEDVSEAEAAEEFAIVASERVADALHAQFDNITISTTREDGSLLFTERPGDFPD</sequence>
<dbReference type="Proteomes" id="UP000193907">
    <property type="component" value="Unassembled WGS sequence"/>
</dbReference>
<accession>A0A1X1RK39</accession>
<dbReference type="EMBL" id="PDKV01000033">
    <property type="protein sequence ID" value="PIB75324.1"/>
    <property type="molecule type" value="Genomic_DNA"/>
</dbReference>